<dbReference type="Gene3D" id="3.50.50.60">
    <property type="entry name" value="FAD/NAD(P)-binding domain"/>
    <property type="match status" value="1"/>
</dbReference>
<evidence type="ECO:0000313" key="1">
    <source>
        <dbReference type="EMBL" id="KPL90515.1"/>
    </source>
</evidence>
<proteinExistence type="predicted"/>
<dbReference type="Proteomes" id="UP000050277">
    <property type="component" value="Unassembled WGS sequence"/>
</dbReference>
<dbReference type="RefSeq" id="WP_054533389.1">
    <property type="nucleotide sequence ID" value="NZ_LGKP01000011.1"/>
</dbReference>
<dbReference type="InterPro" id="IPR036188">
    <property type="entry name" value="FAD/NAD-bd_sf"/>
</dbReference>
<name>A0A0P6YIY1_9CHLR</name>
<accession>A0A0P6YIY1</accession>
<dbReference type="AlphaFoldDB" id="A0A0P6YIY1"/>
<protein>
    <submittedName>
        <fullName evidence="1">Uncharacterized protein</fullName>
    </submittedName>
</protein>
<dbReference type="STRING" id="70996.SE18_05315"/>
<dbReference type="SUPFAM" id="SSF51905">
    <property type="entry name" value="FAD/NAD(P)-binding domain"/>
    <property type="match status" value="1"/>
</dbReference>
<dbReference type="PANTHER" id="PTHR43422:SF3">
    <property type="entry name" value="THIAMINE THIAZOLE SYNTHASE"/>
    <property type="match status" value="1"/>
</dbReference>
<sequence>MLQDHAIVIGSSISGLVTAHILSHHYSRVSVLERDNLPEGSDFRAGVPQGRHVHLLLIRGARELEIMFPGIQQELQDLGAQAFDIVNDCHYYLKNGWTTPQPTELKTLSATRPLFDWAIRRRLLQNPKIQFFAQHDAINLIGNRRHIQGVQARNRQTGSETSLYADLVVDASGRSSKLATWLAELGCGVISETVLDAKLSYTSRIYAKPDGWNEWKGLFVMQQPPSAPKGAILLEVEGNRWIVTGGGVNHAKPPTDEAGFMQWLRELPSPILADLLSQAQPLSPTSGYARTENRQRHYERMQLPAGVVALGDAVCAFNPIYGQGISTATLGAILLGQKLKEQDRGSAAWGQRFQRDLAKNNQFAWEMASGEDARYDPNFKRPLASKFLAPYFEQINQASVSSNVVFSEFIKMVHMIGNPMALFHPRVFIPVLMSKIRPKASTLVPNLPLQRNI</sequence>
<dbReference type="PATRIC" id="fig|70996.4.peg.5455"/>
<dbReference type="EMBL" id="LGKP01000011">
    <property type="protein sequence ID" value="KPL90515.1"/>
    <property type="molecule type" value="Genomic_DNA"/>
</dbReference>
<evidence type="ECO:0000313" key="2">
    <source>
        <dbReference type="Proteomes" id="UP000050277"/>
    </source>
</evidence>
<dbReference type="OrthoDB" id="9790035at2"/>
<keyword evidence="2" id="KW-1185">Reference proteome</keyword>
<dbReference type="PANTHER" id="PTHR43422">
    <property type="entry name" value="THIAMINE THIAZOLE SYNTHASE"/>
    <property type="match status" value="1"/>
</dbReference>
<gene>
    <name evidence="1" type="ORF">SE18_05315</name>
</gene>
<organism evidence="1 2">
    <name type="scientific">Herpetosiphon geysericola</name>
    <dbReference type="NCBI Taxonomy" id="70996"/>
    <lineage>
        <taxon>Bacteria</taxon>
        <taxon>Bacillati</taxon>
        <taxon>Chloroflexota</taxon>
        <taxon>Chloroflexia</taxon>
        <taxon>Herpetosiphonales</taxon>
        <taxon>Herpetosiphonaceae</taxon>
        <taxon>Herpetosiphon</taxon>
    </lineage>
</organism>
<reference evidence="1 2" key="1">
    <citation type="submission" date="2015-07" db="EMBL/GenBank/DDBJ databases">
        <title>Whole genome sequence of Herpetosiphon geysericola DSM 7119.</title>
        <authorList>
            <person name="Hemp J."/>
            <person name="Ward L.M."/>
            <person name="Pace L.A."/>
            <person name="Fischer W.W."/>
        </authorList>
    </citation>
    <scope>NUCLEOTIDE SEQUENCE [LARGE SCALE GENOMIC DNA]</scope>
    <source>
        <strain evidence="1 2">DSM 7119</strain>
    </source>
</reference>
<comment type="caution">
    <text evidence="1">The sequence shown here is derived from an EMBL/GenBank/DDBJ whole genome shotgun (WGS) entry which is preliminary data.</text>
</comment>